<keyword evidence="10 14" id="KW-0573">Peptidoglycan synthesis</keyword>
<evidence type="ECO:0000256" key="13">
    <source>
        <dbReference type="ARBA" id="ARBA00047833"/>
    </source>
</evidence>
<dbReference type="Pfam" id="PF02875">
    <property type="entry name" value="Mur_ligase_C"/>
    <property type="match status" value="1"/>
</dbReference>
<organism evidence="18 19">
    <name type="scientific">Brevundimonas naejangsanensis</name>
    <dbReference type="NCBI Taxonomy" id="588932"/>
    <lineage>
        <taxon>Bacteria</taxon>
        <taxon>Pseudomonadati</taxon>
        <taxon>Pseudomonadota</taxon>
        <taxon>Alphaproteobacteria</taxon>
        <taxon>Caulobacterales</taxon>
        <taxon>Caulobacteraceae</taxon>
        <taxon>Brevundimonas</taxon>
    </lineage>
</organism>
<keyword evidence="11 14" id="KW-0131">Cell cycle</keyword>
<name>A0A172Y2Z9_9CAUL</name>
<evidence type="ECO:0000256" key="3">
    <source>
        <dbReference type="ARBA" id="ARBA00012211"/>
    </source>
</evidence>
<dbReference type="Gene3D" id="3.90.190.20">
    <property type="entry name" value="Mur ligase, C-terminal domain"/>
    <property type="match status" value="1"/>
</dbReference>
<keyword evidence="9 14" id="KW-0133">Cell shape</keyword>
<evidence type="ECO:0000256" key="11">
    <source>
        <dbReference type="ARBA" id="ARBA00023306"/>
    </source>
</evidence>
<dbReference type="RefSeq" id="WP_025976234.1">
    <property type="nucleotide sequence ID" value="NZ_CP015614.1"/>
</dbReference>
<evidence type="ECO:0000259" key="17">
    <source>
        <dbReference type="Pfam" id="PF08245"/>
    </source>
</evidence>
<dbReference type="EMBL" id="CP015614">
    <property type="protein sequence ID" value="ANF53589.1"/>
    <property type="molecule type" value="Genomic_DNA"/>
</dbReference>
<dbReference type="Gene3D" id="3.40.1190.10">
    <property type="entry name" value="Mur-like, catalytic domain"/>
    <property type="match status" value="1"/>
</dbReference>
<dbReference type="GO" id="GO:0005737">
    <property type="term" value="C:cytoplasm"/>
    <property type="evidence" value="ECO:0007669"/>
    <property type="project" value="UniProtKB-SubCell"/>
</dbReference>
<dbReference type="GO" id="GO:0008360">
    <property type="term" value="P:regulation of cell shape"/>
    <property type="evidence" value="ECO:0007669"/>
    <property type="project" value="UniProtKB-KW"/>
</dbReference>
<dbReference type="GO" id="GO:0051301">
    <property type="term" value="P:cell division"/>
    <property type="evidence" value="ECO:0007669"/>
    <property type="project" value="UniProtKB-KW"/>
</dbReference>
<feature type="domain" description="Mur ligase central" evidence="17">
    <location>
        <begin position="118"/>
        <end position="307"/>
    </location>
</feature>
<dbReference type="GO" id="GO:0009252">
    <property type="term" value="P:peptidoglycan biosynthetic process"/>
    <property type="evidence" value="ECO:0007669"/>
    <property type="project" value="UniProtKB-UniRule"/>
</dbReference>
<dbReference type="STRING" id="588932.DA69_01700"/>
<dbReference type="OrthoDB" id="9804126at2"/>
<evidence type="ECO:0000256" key="10">
    <source>
        <dbReference type="ARBA" id="ARBA00022984"/>
    </source>
</evidence>
<dbReference type="KEGG" id="bne:DA69_01700"/>
<keyword evidence="19" id="KW-1185">Reference proteome</keyword>
<dbReference type="UniPathway" id="UPA00219"/>
<feature type="domain" description="Mur ligase N-terminal catalytic" evidence="15">
    <location>
        <begin position="15"/>
        <end position="112"/>
    </location>
</feature>
<dbReference type="InterPro" id="IPR050061">
    <property type="entry name" value="MurCDEF_pg_biosynth"/>
</dbReference>
<dbReference type="SUPFAM" id="SSF53244">
    <property type="entry name" value="MurD-like peptide ligases, peptide-binding domain"/>
    <property type="match status" value="1"/>
</dbReference>
<dbReference type="SUPFAM" id="SSF51984">
    <property type="entry name" value="MurCD N-terminal domain"/>
    <property type="match status" value="1"/>
</dbReference>
<dbReference type="GO" id="GO:0005524">
    <property type="term" value="F:ATP binding"/>
    <property type="evidence" value="ECO:0007669"/>
    <property type="project" value="UniProtKB-UniRule"/>
</dbReference>
<protein>
    <recommendedName>
        <fullName evidence="3 14">UDP-N-acetylmuramate--L-alanine ligase</fullName>
        <ecNumber evidence="3 14">6.3.2.8</ecNumber>
    </recommendedName>
    <alternativeName>
        <fullName evidence="14">UDP-N-acetylmuramoyl-L-alanine synthetase</fullName>
    </alternativeName>
</protein>
<evidence type="ECO:0000256" key="9">
    <source>
        <dbReference type="ARBA" id="ARBA00022960"/>
    </source>
</evidence>
<evidence type="ECO:0000313" key="18">
    <source>
        <dbReference type="EMBL" id="ANF53589.1"/>
    </source>
</evidence>
<comment type="catalytic activity">
    <reaction evidence="13 14">
        <text>UDP-N-acetyl-alpha-D-muramate + L-alanine + ATP = UDP-N-acetyl-alpha-D-muramoyl-L-alanine + ADP + phosphate + H(+)</text>
        <dbReference type="Rhea" id="RHEA:23372"/>
        <dbReference type="ChEBI" id="CHEBI:15378"/>
        <dbReference type="ChEBI" id="CHEBI:30616"/>
        <dbReference type="ChEBI" id="CHEBI:43474"/>
        <dbReference type="ChEBI" id="CHEBI:57972"/>
        <dbReference type="ChEBI" id="CHEBI:70757"/>
        <dbReference type="ChEBI" id="CHEBI:83898"/>
        <dbReference type="ChEBI" id="CHEBI:456216"/>
        <dbReference type="EC" id="6.3.2.8"/>
    </reaction>
</comment>
<dbReference type="EC" id="6.3.2.8" evidence="3 14"/>
<proteinExistence type="inferred from homology"/>
<dbReference type="GO" id="GO:0071555">
    <property type="term" value="P:cell wall organization"/>
    <property type="evidence" value="ECO:0007669"/>
    <property type="project" value="UniProtKB-KW"/>
</dbReference>
<evidence type="ECO:0000256" key="2">
    <source>
        <dbReference type="ARBA" id="ARBA00004752"/>
    </source>
</evidence>
<reference evidence="18 19" key="1">
    <citation type="journal article" date="2014" name="Genome Announc.">
        <title>Genome Sequence of a Promising Hydrogen-Producing Facultative Anaerobic Bacterium, Brevundimonas naejangsanensis Strain B1.</title>
        <authorList>
            <person name="Su H."/>
            <person name="Zhang T."/>
            <person name="Bao M."/>
            <person name="Jiang Y."/>
            <person name="Wang Y."/>
            <person name="Tan T."/>
        </authorList>
    </citation>
    <scope>NUCLEOTIDE SEQUENCE [LARGE SCALE GENOMIC DNA]</scope>
    <source>
        <strain evidence="18 19">B1</strain>
    </source>
</reference>
<dbReference type="eggNOG" id="COG0773">
    <property type="taxonomic scope" value="Bacteria"/>
</dbReference>
<dbReference type="Pfam" id="PF08245">
    <property type="entry name" value="Mur_ligase_M"/>
    <property type="match status" value="1"/>
</dbReference>
<dbReference type="SUPFAM" id="SSF53623">
    <property type="entry name" value="MurD-like peptide ligases, catalytic domain"/>
    <property type="match status" value="1"/>
</dbReference>
<evidence type="ECO:0000256" key="1">
    <source>
        <dbReference type="ARBA" id="ARBA00004496"/>
    </source>
</evidence>
<sequence>MIRRLRPVPFALGPVHFVGIGGIGMSGIAEIMLKIGYQVQGSDAKASANTERLEKLGARIYIGHDAAHVSEGVSAVVYSTAVKAANPELVVARERRIPLVRRAEMLAELMRLQFSIGVGGTHGKTTTTSMVAALLDAGALDPTVVNGGIINAYGTNAKVGDGDWMVVEADESDGSFLRLKCTVAIITNIDPEHLDHYGDFDAVKKAFCDFIEDIPFYGFGVVCLDHPEVQKLAARIDNRRLVTYGLNPQAMVRADNVRMDPDGSRFDVVIQGQGMAALDEPARIENLHLPMAGWHNVSNALAAIAVAREIGVDDDSIRAGLAGFGGVKRRFTTTGVAHGVRVIDDYGHHPVEIAAVLKAARQVVHNADNPGRVIAVVQPHRYTRLRDLMEEFSTCFSDADSVLVADVYPAGEQPIEGVDKHALVEGVRRYGHLHVAALENAAALPRVIREETKPGDLVVLLGAGDITSWAYALPAQLEALG</sequence>
<dbReference type="PANTHER" id="PTHR43445:SF3">
    <property type="entry name" value="UDP-N-ACETYLMURAMATE--L-ALANINE LIGASE"/>
    <property type="match status" value="1"/>
</dbReference>
<dbReference type="InterPro" id="IPR000713">
    <property type="entry name" value="Mur_ligase_N"/>
</dbReference>
<dbReference type="AlphaFoldDB" id="A0A172Y2Z9"/>
<evidence type="ECO:0000256" key="6">
    <source>
        <dbReference type="ARBA" id="ARBA00022618"/>
    </source>
</evidence>
<keyword evidence="8 14" id="KW-0067">ATP-binding</keyword>
<feature type="domain" description="Mur ligase C-terminal" evidence="16">
    <location>
        <begin position="329"/>
        <end position="464"/>
    </location>
</feature>
<evidence type="ECO:0000256" key="14">
    <source>
        <dbReference type="HAMAP-Rule" id="MF_00046"/>
    </source>
</evidence>
<evidence type="ECO:0000313" key="19">
    <source>
        <dbReference type="Proteomes" id="UP000077603"/>
    </source>
</evidence>
<keyword evidence="7 14" id="KW-0547">Nucleotide-binding</keyword>
<dbReference type="InterPro" id="IPR005758">
    <property type="entry name" value="UDP-N-AcMur_Ala_ligase_MurC"/>
</dbReference>
<keyword evidence="12 14" id="KW-0961">Cell wall biogenesis/degradation</keyword>
<dbReference type="InterPro" id="IPR036565">
    <property type="entry name" value="Mur-like_cat_sf"/>
</dbReference>
<feature type="binding site" evidence="14">
    <location>
        <begin position="120"/>
        <end position="126"/>
    </location>
    <ligand>
        <name>ATP</name>
        <dbReference type="ChEBI" id="CHEBI:30616"/>
    </ligand>
</feature>
<dbReference type="GO" id="GO:0008763">
    <property type="term" value="F:UDP-N-acetylmuramate-L-alanine ligase activity"/>
    <property type="evidence" value="ECO:0007669"/>
    <property type="project" value="UniProtKB-UniRule"/>
</dbReference>
<evidence type="ECO:0000259" key="16">
    <source>
        <dbReference type="Pfam" id="PF02875"/>
    </source>
</evidence>
<keyword evidence="4 14" id="KW-0963">Cytoplasm</keyword>
<evidence type="ECO:0000256" key="5">
    <source>
        <dbReference type="ARBA" id="ARBA00022598"/>
    </source>
</evidence>
<evidence type="ECO:0000256" key="12">
    <source>
        <dbReference type="ARBA" id="ARBA00023316"/>
    </source>
</evidence>
<comment type="function">
    <text evidence="14">Cell wall formation.</text>
</comment>
<accession>A0A172Y2Z9</accession>
<gene>
    <name evidence="14" type="primary">murC</name>
    <name evidence="18" type="ORF">DA69_01700</name>
</gene>
<evidence type="ECO:0000256" key="8">
    <source>
        <dbReference type="ARBA" id="ARBA00022840"/>
    </source>
</evidence>
<dbReference type="HAMAP" id="MF_00046">
    <property type="entry name" value="MurC"/>
    <property type="match status" value="1"/>
</dbReference>
<comment type="similarity">
    <text evidence="14">Belongs to the MurCDEF family.</text>
</comment>
<dbReference type="InterPro" id="IPR004101">
    <property type="entry name" value="Mur_ligase_C"/>
</dbReference>
<keyword evidence="5 14" id="KW-0436">Ligase</keyword>
<dbReference type="Gene3D" id="3.40.50.720">
    <property type="entry name" value="NAD(P)-binding Rossmann-like Domain"/>
    <property type="match status" value="1"/>
</dbReference>
<comment type="pathway">
    <text evidence="2 14">Cell wall biogenesis; peptidoglycan biosynthesis.</text>
</comment>
<comment type="subcellular location">
    <subcellularLocation>
        <location evidence="1 14">Cytoplasm</location>
    </subcellularLocation>
</comment>
<evidence type="ECO:0000259" key="15">
    <source>
        <dbReference type="Pfam" id="PF01225"/>
    </source>
</evidence>
<dbReference type="PANTHER" id="PTHR43445">
    <property type="entry name" value="UDP-N-ACETYLMURAMATE--L-ALANINE LIGASE-RELATED"/>
    <property type="match status" value="1"/>
</dbReference>
<dbReference type="Proteomes" id="UP000077603">
    <property type="component" value="Chromosome"/>
</dbReference>
<evidence type="ECO:0000256" key="4">
    <source>
        <dbReference type="ARBA" id="ARBA00022490"/>
    </source>
</evidence>
<keyword evidence="6 14" id="KW-0132">Cell division</keyword>
<dbReference type="InterPro" id="IPR013221">
    <property type="entry name" value="Mur_ligase_cen"/>
</dbReference>
<dbReference type="Pfam" id="PF01225">
    <property type="entry name" value="Mur_ligase"/>
    <property type="match status" value="1"/>
</dbReference>
<dbReference type="InterPro" id="IPR036615">
    <property type="entry name" value="Mur_ligase_C_dom_sf"/>
</dbReference>
<dbReference type="NCBIfam" id="TIGR01082">
    <property type="entry name" value="murC"/>
    <property type="match status" value="1"/>
</dbReference>
<evidence type="ECO:0000256" key="7">
    <source>
        <dbReference type="ARBA" id="ARBA00022741"/>
    </source>
</evidence>